<dbReference type="EMBL" id="PRKQ01000014">
    <property type="protein sequence ID" value="PPB02147.1"/>
    <property type="molecule type" value="Genomic_DNA"/>
</dbReference>
<reference evidence="1 2" key="1">
    <citation type="submission" date="2018-02" db="EMBL/GenBank/DDBJ databases">
        <title>Comparative analysis of genomes of three Brevibacillus laterosporus strains producers of potent antimicrobials isolated from silage.</title>
        <authorList>
            <person name="Kojic M."/>
            <person name="Miljkovic M."/>
            <person name="Studholme D."/>
            <person name="Filipic B."/>
        </authorList>
    </citation>
    <scope>NUCLEOTIDE SEQUENCE [LARGE SCALE GENOMIC DNA]</scope>
    <source>
        <strain evidence="1 2">BGSP11</strain>
    </source>
</reference>
<evidence type="ECO:0000313" key="1">
    <source>
        <dbReference type="EMBL" id="PPB02147.1"/>
    </source>
</evidence>
<evidence type="ECO:0000313" key="2">
    <source>
        <dbReference type="Proteomes" id="UP000239759"/>
    </source>
</evidence>
<protein>
    <submittedName>
        <fullName evidence="1">Uncharacterized protein</fullName>
    </submittedName>
</protein>
<proteinExistence type="predicted"/>
<sequence>MTGRFETIERPLEVHELASIKDSTIREGIPTLSYGSDPSMLIGRTNSERFRGLVGFDLSKLPKLKDAMGMKEQAKYLGELPIG</sequence>
<name>A0AAP8QCI3_BRELA</name>
<dbReference type="Proteomes" id="UP000239759">
    <property type="component" value="Unassembled WGS sequence"/>
</dbReference>
<gene>
    <name evidence="1" type="ORF">C4A77_13030</name>
</gene>
<accession>A0AAP8QCI3</accession>
<dbReference type="AlphaFoldDB" id="A0AAP8QCI3"/>
<organism evidence="1 2">
    <name type="scientific">Brevibacillus laterosporus</name>
    <name type="common">Bacillus laterosporus</name>
    <dbReference type="NCBI Taxonomy" id="1465"/>
    <lineage>
        <taxon>Bacteria</taxon>
        <taxon>Bacillati</taxon>
        <taxon>Bacillota</taxon>
        <taxon>Bacilli</taxon>
        <taxon>Bacillales</taxon>
        <taxon>Paenibacillaceae</taxon>
        <taxon>Brevibacillus</taxon>
    </lineage>
</organism>
<dbReference type="RefSeq" id="WP_104032089.1">
    <property type="nucleotide sequence ID" value="NZ_JARMDU010000002.1"/>
</dbReference>
<comment type="caution">
    <text evidence="1">The sequence shown here is derived from an EMBL/GenBank/DDBJ whole genome shotgun (WGS) entry which is preliminary data.</text>
</comment>